<feature type="compositionally biased region" description="Low complexity" evidence="1">
    <location>
        <begin position="9"/>
        <end position="18"/>
    </location>
</feature>
<evidence type="ECO:0000313" key="2">
    <source>
        <dbReference type="EMBL" id="KKM84761.1"/>
    </source>
</evidence>
<comment type="caution">
    <text evidence="2">The sequence shown here is derived from an EMBL/GenBank/DDBJ whole genome shotgun (WGS) entry which is preliminary data.</text>
</comment>
<feature type="non-terminal residue" evidence="2">
    <location>
        <position position="1"/>
    </location>
</feature>
<protein>
    <submittedName>
        <fullName evidence="2">Uncharacterized protein</fullName>
    </submittedName>
</protein>
<evidence type="ECO:0000256" key="1">
    <source>
        <dbReference type="SAM" id="MobiDB-lite"/>
    </source>
</evidence>
<organism evidence="2">
    <name type="scientific">marine sediment metagenome</name>
    <dbReference type="NCBI Taxonomy" id="412755"/>
    <lineage>
        <taxon>unclassified sequences</taxon>
        <taxon>metagenomes</taxon>
        <taxon>ecological metagenomes</taxon>
    </lineage>
</organism>
<name>A0A0F9LBQ5_9ZZZZ</name>
<reference evidence="2" key="1">
    <citation type="journal article" date="2015" name="Nature">
        <title>Complex archaea that bridge the gap between prokaryotes and eukaryotes.</title>
        <authorList>
            <person name="Spang A."/>
            <person name="Saw J.H."/>
            <person name="Jorgensen S.L."/>
            <person name="Zaremba-Niedzwiedzka K."/>
            <person name="Martijn J."/>
            <person name="Lind A.E."/>
            <person name="van Eijk R."/>
            <person name="Schleper C."/>
            <person name="Guy L."/>
            <person name="Ettema T.J."/>
        </authorList>
    </citation>
    <scope>NUCLEOTIDE SEQUENCE</scope>
</reference>
<accession>A0A0F9LBQ5</accession>
<dbReference type="EMBL" id="LAZR01007518">
    <property type="protein sequence ID" value="KKM84761.1"/>
    <property type="molecule type" value="Genomic_DNA"/>
</dbReference>
<sequence>KPNQRVGEESGTQGGETSVSRKREARNYAKEELNYANLYTPLSYSWDKGTI</sequence>
<proteinExistence type="predicted"/>
<dbReference type="AlphaFoldDB" id="A0A0F9LBQ5"/>
<feature type="region of interest" description="Disordered" evidence="1">
    <location>
        <begin position="1"/>
        <end position="25"/>
    </location>
</feature>
<gene>
    <name evidence="2" type="ORF">LCGC14_1296050</name>
</gene>